<reference evidence="2 3" key="1">
    <citation type="submission" date="2011-04" db="EMBL/GenBank/DDBJ databases">
        <title>Complete sequence of Cellulomonas fimi ATCC 484.</title>
        <authorList>
            <consortium name="US DOE Joint Genome Institute"/>
            <person name="Lucas S."/>
            <person name="Han J."/>
            <person name="Lapidus A."/>
            <person name="Cheng J.-F."/>
            <person name="Goodwin L."/>
            <person name="Pitluck S."/>
            <person name="Peters L."/>
            <person name="Chertkov O."/>
            <person name="Detter J.C."/>
            <person name="Han C."/>
            <person name="Tapia R."/>
            <person name="Land M."/>
            <person name="Hauser L."/>
            <person name="Kyrpides N."/>
            <person name="Ivanova N."/>
            <person name="Ovchinnikova G."/>
            <person name="Pagani I."/>
            <person name="Mead D."/>
            <person name="Brumm P."/>
            <person name="Woyke T."/>
        </authorList>
    </citation>
    <scope>NUCLEOTIDE SEQUENCE [LARGE SCALE GENOMIC DNA]</scope>
    <source>
        <strain evidence="3">ATCC 484 / DSM 20113 / JCM 1341 / NBRC 15513 / NCIMB 8980 / NCTC 7547</strain>
    </source>
</reference>
<dbReference type="HOGENOM" id="CLU_023845_0_0_11"/>
<dbReference type="SUPFAM" id="SSF53448">
    <property type="entry name" value="Nucleotide-diphospho-sugar transferases"/>
    <property type="match status" value="1"/>
</dbReference>
<dbReference type="STRING" id="590998.Celf_0727"/>
<evidence type="ECO:0000259" key="1">
    <source>
        <dbReference type="Pfam" id="PF00535"/>
    </source>
</evidence>
<protein>
    <submittedName>
        <fullName evidence="2">Glycosyl transferase family 2</fullName>
    </submittedName>
</protein>
<evidence type="ECO:0000313" key="3">
    <source>
        <dbReference type="Proteomes" id="UP000008460"/>
    </source>
</evidence>
<dbReference type="Gene3D" id="3.90.550.10">
    <property type="entry name" value="Spore Coat Polysaccharide Biosynthesis Protein SpsA, Chain A"/>
    <property type="match status" value="1"/>
</dbReference>
<dbReference type="PANTHER" id="PTHR43179:SF7">
    <property type="entry name" value="RHAMNOSYLTRANSFERASE WBBL"/>
    <property type="match status" value="1"/>
</dbReference>
<sequence>MTHDWTAITVTYNSAGALRRCWGGFDGSFRWVVVDNASTDDSVAVAEELGATVFRQPSNVGFSRANNRALRQVETQFVAFVNPDVTVASGSLHRLEATACAGAVVAPQLTFPDGSVQPNGRGLPFVVDKLAHRGVRVPFARVAEYAPAPGADLLPVDWVMGAAVAGTTATMRRLGGWDGRYFIYYEDHELGLRAWSRGVPVLVDPNVRWVHEWSRDTARWSPLHWRYEIGSAARFFAAYPLLVMPWRGPAGARYGSRTAHARQALQDVTSRMDAANDGGPR</sequence>
<dbReference type="RefSeq" id="WP_013769896.1">
    <property type="nucleotide sequence ID" value="NC_015514.1"/>
</dbReference>
<dbReference type="AlphaFoldDB" id="F4GZE6"/>
<dbReference type="GO" id="GO:0016740">
    <property type="term" value="F:transferase activity"/>
    <property type="evidence" value="ECO:0007669"/>
    <property type="project" value="UniProtKB-KW"/>
</dbReference>
<name>F4GZE6_CELFA</name>
<dbReference type="eggNOG" id="COG1216">
    <property type="taxonomic scope" value="Bacteria"/>
</dbReference>
<dbReference type="KEGG" id="cfi:Celf_0727"/>
<organism evidence="2 3">
    <name type="scientific">Cellulomonas fimi (strain ATCC 484 / DSM 20113 / JCM 1341 / CCUG 24087 / LMG 16345 / NBRC 15513 / NCIMB 8980 / NCTC 7547 / NRS-133)</name>
    <dbReference type="NCBI Taxonomy" id="590998"/>
    <lineage>
        <taxon>Bacteria</taxon>
        <taxon>Bacillati</taxon>
        <taxon>Actinomycetota</taxon>
        <taxon>Actinomycetes</taxon>
        <taxon>Micrococcales</taxon>
        <taxon>Cellulomonadaceae</taxon>
        <taxon>Cellulomonas</taxon>
    </lineage>
</organism>
<proteinExistence type="predicted"/>
<gene>
    <name evidence="2" type="ordered locus">Celf_0727</name>
</gene>
<feature type="domain" description="Glycosyltransferase 2-like" evidence="1">
    <location>
        <begin position="7"/>
        <end position="119"/>
    </location>
</feature>
<dbReference type="EMBL" id="CP002666">
    <property type="protein sequence ID" value="AEE44867.1"/>
    <property type="molecule type" value="Genomic_DNA"/>
</dbReference>
<keyword evidence="3" id="KW-1185">Reference proteome</keyword>
<keyword evidence="2" id="KW-0808">Transferase</keyword>
<dbReference type="Pfam" id="PF00535">
    <property type="entry name" value="Glycos_transf_2"/>
    <property type="match status" value="1"/>
</dbReference>
<dbReference type="Proteomes" id="UP000008460">
    <property type="component" value="Chromosome"/>
</dbReference>
<dbReference type="InterPro" id="IPR029044">
    <property type="entry name" value="Nucleotide-diphossugar_trans"/>
</dbReference>
<dbReference type="PANTHER" id="PTHR43179">
    <property type="entry name" value="RHAMNOSYLTRANSFERASE WBBL"/>
    <property type="match status" value="1"/>
</dbReference>
<dbReference type="InterPro" id="IPR001173">
    <property type="entry name" value="Glyco_trans_2-like"/>
</dbReference>
<evidence type="ECO:0000313" key="2">
    <source>
        <dbReference type="EMBL" id="AEE44867.1"/>
    </source>
</evidence>
<accession>F4GZE6</accession>